<dbReference type="AlphaFoldDB" id="A0A0F0KDD5"/>
<proteinExistence type="predicted"/>
<dbReference type="Pfam" id="PF00583">
    <property type="entry name" value="Acetyltransf_1"/>
    <property type="match status" value="1"/>
</dbReference>
<dbReference type="PANTHER" id="PTHR42791">
    <property type="entry name" value="GNAT FAMILY ACETYLTRANSFERASE"/>
    <property type="match status" value="1"/>
</dbReference>
<dbReference type="InterPro" id="IPR016181">
    <property type="entry name" value="Acyl_CoA_acyltransferase"/>
</dbReference>
<keyword evidence="3" id="KW-1185">Reference proteome</keyword>
<dbReference type="OrthoDB" id="7057833at2"/>
<dbReference type="InterPro" id="IPR000182">
    <property type="entry name" value="GNAT_dom"/>
</dbReference>
<name>A0A0F0KDD5_9MICO</name>
<feature type="domain" description="N-acetyltransferase" evidence="1">
    <location>
        <begin position="77"/>
        <end position="215"/>
    </location>
</feature>
<sequence>MWIMDERFEEHVVEDDSRGVVRSARTVDVAEMARILTLAFLEDPVWGPAFPASGRRHSVADVFWRFLCGQAVRFPDSLVEPAEGTALKAVSVWLPPGEDEVSDASHDAYGEMVLDLLGPAAAAALARASERFADARPAEPHAYLTLLGVAPEWRGRGRGMSLLRTALSRYDALEIPTYLESSNPVSDRRYELLGYRPHSKVQLETGAVVQTYWREPGAFAPSAEAERTCGAP</sequence>
<dbReference type="EMBL" id="JYIT01000085">
    <property type="protein sequence ID" value="KJL18922.1"/>
    <property type="molecule type" value="Genomic_DNA"/>
</dbReference>
<dbReference type="CDD" id="cd04301">
    <property type="entry name" value="NAT_SF"/>
    <property type="match status" value="1"/>
</dbReference>
<evidence type="ECO:0000313" key="3">
    <source>
        <dbReference type="Proteomes" id="UP000033448"/>
    </source>
</evidence>
<dbReference type="InterPro" id="IPR052523">
    <property type="entry name" value="Trichothecene_AcTrans"/>
</dbReference>
<dbReference type="Proteomes" id="UP000033448">
    <property type="component" value="Unassembled WGS sequence"/>
</dbReference>
<protein>
    <recommendedName>
        <fullName evidence="1">N-acetyltransferase domain-containing protein</fullName>
    </recommendedName>
</protein>
<organism evidence="2 3">
    <name type="scientific">Microbacterium azadirachtae</name>
    <dbReference type="NCBI Taxonomy" id="582680"/>
    <lineage>
        <taxon>Bacteria</taxon>
        <taxon>Bacillati</taxon>
        <taxon>Actinomycetota</taxon>
        <taxon>Actinomycetes</taxon>
        <taxon>Micrococcales</taxon>
        <taxon>Microbacteriaceae</taxon>
        <taxon>Microbacterium</taxon>
    </lineage>
</organism>
<evidence type="ECO:0000259" key="1">
    <source>
        <dbReference type="PROSITE" id="PS51186"/>
    </source>
</evidence>
<dbReference type="PANTHER" id="PTHR42791:SF1">
    <property type="entry name" value="N-ACETYLTRANSFERASE DOMAIN-CONTAINING PROTEIN"/>
    <property type="match status" value="1"/>
</dbReference>
<dbReference type="GO" id="GO:0016747">
    <property type="term" value="F:acyltransferase activity, transferring groups other than amino-acyl groups"/>
    <property type="evidence" value="ECO:0007669"/>
    <property type="project" value="InterPro"/>
</dbReference>
<dbReference type="Gene3D" id="3.40.630.30">
    <property type="match status" value="1"/>
</dbReference>
<comment type="caution">
    <text evidence="2">The sequence shown here is derived from an EMBL/GenBank/DDBJ whole genome shotgun (WGS) entry which is preliminary data.</text>
</comment>
<dbReference type="PROSITE" id="PS51186">
    <property type="entry name" value="GNAT"/>
    <property type="match status" value="1"/>
</dbReference>
<accession>A0A0F0KDD5</accession>
<gene>
    <name evidence="2" type="ORF">RL72_03395</name>
</gene>
<dbReference type="SUPFAM" id="SSF55729">
    <property type="entry name" value="Acyl-CoA N-acyltransferases (Nat)"/>
    <property type="match status" value="1"/>
</dbReference>
<reference evidence="2 3" key="1">
    <citation type="submission" date="2015-02" db="EMBL/GenBank/DDBJ databases">
        <title>Draft genome sequences of ten Microbacterium spp. with emphasis on heavy metal contaminated environments.</title>
        <authorList>
            <person name="Corretto E."/>
        </authorList>
    </citation>
    <scope>NUCLEOTIDE SEQUENCE [LARGE SCALE GENOMIC DNA]</scope>
    <source>
        <strain evidence="2 3">DSM 23848</strain>
    </source>
</reference>
<evidence type="ECO:0000313" key="2">
    <source>
        <dbReference type="EMBL" id="KJL18922.1"/>
    </source>
</evidence>